<comment type="caution">
    <text evidence="2">The sequence shown here is derived from an EMBL/GenBank/DDBJ whole genome shotgun (WGS) entry which is preliminary data.</text>
</comment>
<dbReference type="InterPro" id="IPR023614">
    <property type="entry name" value="Porin_dom_sf"/>
</dbReference>
<evidence type="ECO:0000313" key="3">
    <source>
        <dbReference type="Proteomes" id="UP001491310"/>
    </source>
</evidence>
<dbReference type="Gene3D" id="2.40.160.10">
    <property type="entry name" value="Porin"/>
    <property type="match status" value="1"/>
</dbReference>
<reference evidence="2 3" key="1">
    <citation type="journal article" date="2024" name="Nat. Commun.">
        <title>Phylogenomics reveals the evolutionary origins of lichenization in chlorophyte algae.</title>
        <authorList>
            <person name="Puginier C."/>
            <person name="Libourel C."/>
            <person name="Otte J."/>
            <person name="Skaloud P."/>
            <person name="Haon M."/>
            <person name="Grisel S."/>
            <person name="Petersen M."/>
            <person name="Berrin J.G."/>
            <person name="Delaux P.M."/>
            <person name="Dal Grande F."/>
            <person name="Keller J."/>
        </authorList>
    </citation>
    <scope>NUCLEOTIDE SEQUENCE [LARGE SCALE GENOMIC DNA]</scope>
    <source>
        <strain evidence="2 3">SAG 216-7</strain>
    </source>
</reference>
<dbReference type="Proteomes" id="UP001491310">
    <property type="component" value="Unassembled WGS sequence"/>
</dbReference>
<dbReference type="CDD" id="cd07306">
    <property type="entry name" value="Porin3_VDAC"/>
    <property type="match status" value="1"/>
</dbReference>
<dbReference type="EMBL" id="JALJOT010000011">
    <property type="protein sequence ID" value="KAK9905886.1"/>
    <property type="molecule type" value="Genomic_DNA"/>
</dbReference>
<proteinExistence type="inferred from homology"/>
<organism evidence="2 3">
    <name type="scientific">Coccomyxa subellipsoidea</name>
    <dbReference type="NCBI Taxonomy" id="248742"/>
    <lineage>
        <taxon>Eukaryota</taxon>
        <taxon>Viridiplantae</taxon>
        <taxon>Chlorophyta</taxon>
        <taxon>core chlorophytes</taxon>
        <taxon>Trebouxiophyceae</taxon>
        <taxon>Trebouxiophyceae incertae sedis</taxon>
        <taxon>Coccomyxaceae</taxon>
        <taxon>Coccomyxa</taxon>
    </lineage>
</organism>
<protein>
    <submittedName>
        <fullName evidence="2">Uncharacterized protein</fullName>
    </submittedName>
</protein>
<evidence type="ECO:0000256" key="1">
    <source>
        <dbReference type="ARBA" id="ARBA00009624"/>
    </source>
</evidence>
<accession>A0ABR2YIG5</accession>
<name>A0ABR2YIG5_9CHLO</name>
<evidence type="ECO:0000313" key="2">
    <source>
        <dbReference type="EMBL" id="KAK9905886.1"/>
    </source>
</evidence>
<dbReference type="PANTHER" id="PTHR11743">
    <property type="entry name" value="VOLTAGE-DEPENDENT ANION-SELECTIVE CHANNEL"/>
    <property type="match status" value="1"/>
</dbReference>
<sequence length="280" mass="29929">MTAKIPAFTDIGKATRELLYGSKSGVFQYNQALNISTKTADGVEFSVVTVKKEDRIEGALKANYKTKKYGFTGTFGSTGLVSTSVAVYSVAPGLDVTLFGTLPDVQGSAKVSADYVVPHLTLKTSVGLTNQPKVDLAATTGYKDIVFGGEATYDSAKGDVTKWAAGAGYQRLDYAIGVLLKDMGKVMTVSYAHNVDATTAAGAEVSKRLDEKEWTTFTLGLQKRLENGALAKFRLDNTGIASALYETELKPNHKLAISSQFNATDLNKPPKLGFALDIKN</sequence>
<dbReference type="Pfam" id="PF01459">
    <property type="entry name" value="Porin_3"/>
    <property type="match status" value="1"/>
</dbReference>
<dbReference type="PANTHER" id="PTHR11743:SF70">
    <property type="entry name" value="GH26960P-RELATED"/>
    <property type="match status" value="1"/>
</dbReference>
<keyword evidence="3" id="KW-1185">Reference proteome</keyword>
<gene>
    <name evidence="2" type="ORF">WJX75_008127</name>
</gene>
<dbReference type="InterPro" id="IPR001925">
    <property type="entry name" value="Porin_Euk"/>
</dbReference>
<comment type="similarity">
    <text evidence="1">Belongs to the eukaryotic mitochondrial porin (TC 1.B.8.1) family.</text>
</comment>
<dbReference type="InterPro" id="IPR027246">
    <property type="entry name" value="Porin_Euk/Tom40"/>
</dbReference>